<keyword evidence="5" id="KW-0346">Stress response</keyword>
<reference evidence="12 13" key="1">
    <citation type="journal article" date="2024" name="Nat. Commun.">
        <title>Phylogenomics reveals the evolutionary origins of lichenization in chlorophyte algae.</title>
        <authorList>
            <person name="Puginier C."/>
            <person name="Libourel C."/>
            <person name="Otte J."/>
            <person name="Skaloud P."/>
            <person name="Haon M."/>
            <person name="Grisel S."/>
            <person name="Petersen M."/>
            <person name="Berrin J.G."/>
            <person name="Delaux P.M."/>
            <person name="Dal Grande F."/>
            <person name="Keller J."/>
        </authorList>
    </citation>
    <scope>NUCLEOTIDE SEQUENCE [LARGE SCALE GENOMIC DNA]</scope>
    <source>
        <strain evidence="12 13">SAG 2036</strain>
    </source>
</reference>
<feature type="compositionally biased region" description="Basic and acidic residues" evidence="10">
    <location>
        <begin position="340"/>
        <end position="353"/>
    </location>
</feature>
<gene>
    <name evidence="12" type="ORF">WJX73_007309</name>
</gene>
<keyword evidence="4" id="KW-0805">Transcription regulation</keyword>
<dbReference type="GO" id="GO:0003700">
    <property type="term" value="F:DNA-binding transcription factor activity"/>
    <property type="evidence" value="ECO:0007669"/>
    <property type="project" value="InterPro"/>
</dbReference>
<feature type="compositionally biased region" description="Low complexity" evidence="10">
    <location>
        <begin position="506"/>
        <end position="519"/>
    </location>
</feature>
<dbReference type="PROSITE" id="PS00434">
    <property type="entry name" value="HSF_DOMAIN"/>
    <property type="match status" value="1"/>
</dbReference>
<name>A0AAW1P388_9CHLO</name>
<dbReference type="SMART" id="SM00415">
    <property type="entry name" value="HSF"/>
    <property type="match status" value="1"/>
</dbReference>
<organism evidence="12 13">
    <name type="scientific">Symbiochloris irregularis</name>
    <dbReference type="NCBI Taxonomy" id="706552"/>
    <lineage>
        <taxon>Eukaryota</taxon>
        <taxon>Viridiplantae</taxon>
        <taxon>Chlorophyta</taxon>
        <taxon>core chlorophytes</taxon>
        <taxon>Trebouxiophyceae</taxon>
        <taxon>Trebouxiales</taxon>
        <taxon>Trebouxiaceae</taxon>
        <taxon>Symbiochloris</taxon>
    </lineage>
</organism>
<sequence length="600" mass="63531">MAEQHPAASSERLAPFLKKAYELVSDPETDHITSWTQSGQTFVVWKPTEFARELLPRYFKHNNFSSFVRQLNTYGFRKVDADSWEFSNEGFVRGNEEALGGILQPSAALIPSSTSLPSEGLDIRGAPAIGVQPRQGSLDTQPSALPEGEIMESYGSRTLGPGVPSRPSEEQPSTPVSGAPVQTFSHRGRSSAAHFGERFPPPPAQDPLDSPAHARPQLVQAHQQGGASQAFGPATTSVVRPVAASLEGSTYSLMGEMNARLAGLGQMRSNLENANAQISALHLTVGQLHLAVQAQHAAQQQANAVAQEAQAAQTHQLHARLTLMEDWATGQAQSNAGWRESQETKTQGSEDRQKQLLAQTQHILMQQATLTSQVQAVTESQTALCARVAKLEASAESAPGPPMSAQVAAIIGSQGLPQGSGTQTRLDERLTDLEQTVDRLAQKDADEPSSKAQKTATMPDIQRSTETMLSPLQPLQASSIMPPTGPFSQVAHIPRAESVAAKPGTSPSSQSPIPASASATLPLPKAKEVAQSRGLSPVEESAALEPEGRQASTAGILASHLSAAGTVTSVTSEALPLPSALARTLGSNIKHLPSSFQPRE</sequence>
<dbReference type="AlphaFoldDB" id="A0AAW1P388"/>
<evidence type="ECO:0000259" key="11">
    <source>
        <dbReference type="PROSITE" id="PS00434"/>
    </source>
</evidence>
<keyword evidence="13" id="KW-1185">Reference proteome</keyword>
<feature type="domain" description="HSF-type DNA-binding" evidence="11">
    <location>
        <begin position="55"/>
        <end position="79"/>
    </location>
</feature>
<evidence type="ECO:0000256" key="1">
    <source>
        <dbReference type="ARBA" id="ARBA00004123"/>
    </source>
</evidence>
<evidence type="ECO:0000256" key="9">
    <source>
        <dbReference type="RuleBase" id="RU004020"/>
    </source>
</evidence>
<keyword evidence="6" id="KW-0238">DNA-binding</keyword>
<feature type="compositionally biased region" description="Polar residues" evidence="10">
    <location>
        <begin position="170"/>
        <end position="185"/>
    </location>
</feature>
<evidence type="ECO:0000256" key="4">
    <source>
        <dbReference type="ARBA" id="ARBA00023015"/>
    </source>
</evidence>
<dbReference type="SUPFAM" id="SSF46785">
    <property type="entry name" value="Winged helix' DNA-binding domain"/>
    <property type="match status" value="1"/>
</dbReference>
<dbReference type="InterPro" id="IPR036388">
    <property type="entry name" value="WH-like_DNA-bd_sf"/>
</dbReference>
<feature type="compositionally biased region" description="Basic and acidic residues" evidence="10">
    <location>
        <begin position="440"/>
        <end position="449"/>
    </location>
</feature>
<feature type="region of interest" description="Disordered" evidence="10">
    <location>
        <begin position="153"/>
        <end position="212"/>
    </location>
</feature>
<dbReference type="InterPro" id="IPR036390">
    <property type="entry name" value="WH_DNA-bd_sf"/>
</dbReference>
<dbReference type="PANTHER" id="PTHR10015">
    <property type="entry name" value="HEAT SHOCK TRANSCRIPTION FACTOR"/>
    <property type="match status" value="1"/>
</dbReference>
<proteinExistence type="inferred from homology"/>
<dbReference type="FunFam" id="1.10.10.10:FF:000037">
    <property type="entry name" value="Heat stress transcription factor B-4"/>
    <property type="match status" value="1"/>
</dbReference>
<feature type="region of interest" description="Disordered" evidence="10">
    <location>
        <begin position="331"/>
        <end position="353"/>
    </location>
</feature>
<evidence type="ECO:0000256" key="8">
    <source>
        <dbReference type="ARBA" id="ARBA00023242"/>
    </source>
</evidence>
<evidence type="ECO:0000313" key="12">
    <source>
        <dbReference type="EMBL" id="KAK9802797.1"/>
    </source>
</evidence>
<comment type="similarity">
    <text evidence="9">Belongs to the HSF family.</text>
</comment>
<dbReference type="PANTHER" id="PTHR10015:SF427">
    <property type="entry name" value="HEAT SHOCK FACTOR PROTEIN"/>
    <property type="match status" value="1"/>
</dbReference>
<evidence type="ECO:0000256" key="7">
    <source>
        <dbReference type="ARBA" id="ARBA00023163"/>
    </source>
</evidence>
<dbReference type="EMBL" id="JALJOQ010000067">
    <property type="protein sequence ID" value="KAK9802797.1"/>
    <property type="molecule type" value="Genomic_DNA"/>
</dbReference>
<evidence type="ECO:0000256" key="10">
    <source>
        <dbReference type="SAM" id="MobiDB-lite"/>
    </source>
</evidence>
<dbReference type="Gene3D" id="1.10.10.10">
    <property type="entry name" value="Winged helix-like DNA-binding domain superfamily/Winged helix DNA-binding domain"/>
    <property type="match status" value="1"/>
</dbReference>
<feature type="compositionally biased region" description="Polar residues" evidence="10">
    <location>
        <begin position="450"/>
        <end position="462"/>
    </location>
</feature>
<dbReference type="GO" id="GO:0005634">
    <property type="term" value="C:nucleus"/>
    <property type="evidence" value="ECO:0007669"/>
    <property type="project" value="UniProtKB-SubCell"/>
</dbReference>
<evidence type="ECO:0000256" key="2">
    <source>
        <dbReference type="ARBA" id="ARBA00011233"/>
    </source>
</evidence>
<comment type="subunit">
    <text evidence="2">Homotrimer.</text>
</comment>
<feature type="region of interest" description="Disordered" evidence="10">
    <location>
        <begin position="440"/>
        <end position="462"/>
    </location>
</feature>
<dbReference type="Pfam" id="PF00447">
    <property type="entry name" value="HSF_DNA-bind"/>
    <property type="match status" value="1"/>
</dbReference>
<dbReference type="Proteomes" id="UP001465755">
    <property type="component" value="Unassembled WGS sequence"/>
</dbReference>
<keyword evidence="7" id="KW-0804">Transcription</keyword>
<dbReference type="GO" id="GO:0043565">
    <property type="term" value="F:sequence-specific DNA binding"/>
    <property type="evidence" value="ECO:0007669"/>
    <property type="project" value="InterPro"/>
</dbReference>
<keyword evidence="3" id="KW-0597">Phosphoprotein</keyword>
<dbReference type="InterPro" id="IPR000232">
    <property type="entry name" value="HSF_DNA-bd"/>
</dbReference>
<evidence type="ECO:0000256" key="3">
    <source>
        <dbReference type="ARBA" id="ARBA00022553"/>
    </source>
</evidence>
<evidence type="ECO:0000313" key="13">
    <source>
        <dbReference type="Proteomes" id="UP001465755"/>
    </source>
</evidence>
<protein>
    <recommendedName>
        <fullName evidence="11">HSF-type DNA-binding domain-containing protein</fullName>
    </recommendedName>
</protein>
<evidence type="ECO:0000256" key="6">
    <source>
        <dbReference type="ARBA" id="ARBA00023125"/>
    </source>
</evidence>
<comment type="caution">
    <text evidence="12">The sequence shown here is derived from an EMBL/GenBank/DDBJ whole genome shotgun (WGS) entry which is preliminary data.</text>
</comment>
<feature type="region of interest" description="Disordered" evidence="10">
    <location>
        <begin position="498"/>
        <end position="550"/>
    </location>
</feature>
<evidence type="ECO:0000256" key="5">
    <source>
        <dbReference type="ARBA" id="ARBA00023016"/>
    </source>
</evidence>
<keyword evidence="8" id="KW-0539">Nucleus</keyword>
<accession>A0AAW1P388</accession>
<comment type="subcellular location">
    <subcellularLocation>
        <location evidence="1">Nucleus</location>
    </subcellularLocation>
</comment>
<dbReference type="PRINTS" id="PR00056">
    <property type="entry name" value="HSFDOMAIN"/>
</dbReference>